<evidence type="ECO:0000313" key="2">
    <source>
        <dbReference type="Proteomes" id="UP001198983"/>
    </source>
</evidence>
<dbReference type="AlphaFoldDB" id="A0AAX2ZMT2"/>
<dbReference type="KEGG" id="tem:JW646_17320"/>
<accession>A0AAX2ZMT2</accession>
<dbReference type="InterPro" id="IPR025506">
    <property type="entry name" value="Abi_alpha"/>
</dbReference>
<gene>
    <name evidence="1" type="ORF">JW646_17320</name>
</gene>
<dbReference type="Gene3D" id="3.30.110.190">
    <property type="match status" value="1"/>
</dbReference>
<proteinExistence type="predicted"/>
<dbReference type="Pfam" id="PF14337">
    <property type="entry name" value="Abi_alpha"/>
    <property type="match status" value="1"/>
</dbReference>
<dbReference type="Proteomes" id="UP001198983">
    <property type="component" value="Chromosome"/>
</dbReference>
<name>A0AAX2ZMT2_9FIRM</name>
<dbReference type="RefSeq" id="WP_228417402.1">
    <property type="nucleotide sequence ID" value="NZ_CP081135.1"/>
</dbReference>
<protein>
    <submittedName>
        <fullName evidence="1">DUF4393 domain-containing protein</fullName>
    </submittedName>
</protein>
<sequence>MKYNYAYKLKHLEPEKIVPPEPYVAVPALQAISYSMNNDELRNLYANLLSKSMNSDTKDSVHPSFVEIIKQLSPLDAQVFYHICNNSINPVINLNLKTIPNGGLNYLRNNITLINVAPVESVSISINNLERLKLINIPYGSYYTNDQLYNPFYNLEIYKSYKQLYSEPSKYELYVEKRFIETTDIGKSFYDICVKNN</sequence>
<evidence type="ECO:0000313" key="1">
    <source>
        <dbReference type="EMBL" id="UEL49850.1"/>
    </source>
</evidence>
<reference evidence="1 2" key="1">
    <citation type="journal article" date="2023" name="Int. J. Syst. Evol. Microbiol.">
        <title>Terrisporobacter hibernicus sp. nov., isolated from bovine faeces in Northern Ireland.</title>
        <authorList>
            <person name="Mitchell M."/>
            <person name="Nguyen S.V."/>
            <person name="Connor M."/>
            <person name="Fairley D.J."/>
            <person name="Donoghue O."/>
            <person name="Marshall H."/>
            <person name="Koolman L."/>
            <person name="McMullan G."/>
            <person name="Schaffer K.E."/>
            <person name="McGrath J.W."/>
            <person name="Fanning S."/>
        </authorList>
    </citation>
    <scope>NUCLEOTIDE SEQUENCE [LARGE SCALE GENOMIC DNA]</scope>
    <source>
        <strain evidence="1 2">MCA3</strain>
    </source>
</reference>
<keyword evidence="2" id="KW-1185">Reference proteome</keyword>
<organism evidence="1 2">
    <name type="scientific">Terrisporobacter hibernicus</name>
    <dbReference type="NCBI Taxonomy" id="2813371"/>
    <lineage>
        <taxon>Bacteria</taxon>
        <taxon>Bacillati</taxon>
        <taxon>Bacillota</taxon>
        <taxon>Clostridia</taxon>
        <taxon>Peptostreptococcales</taxon>
        <taxon>Peptostreptococcaceae</taxon>
        <taxon>Terrisporobacter</taxon>
    </lineage>
</organism>
<dbReference type="EMBL" id="CP081135">
    <property type="protein sequence ID" value="UEL49850.1"/>
    <property type="molecule type" value="Genomic_DNA"/>
</dbReference>